<dbReference type="InterPro" id="IPR014189">
    <property type="entry name" value="Quinone_OxRdtase_PIG3"/>
</dbReference>
<organism evidence="4 5">
    <name type="scientific">Jaapia argillacea MUCL 33604</name>
    <dbReference type="NCBI Taxonomy" id="933084"/>
    <lineage>
        <taxon>Eukaryota</taxon>
        <taxon>Fungi</taxon>
        <taxon>Dikarya</taxon>
        <taxon>Basidiomycota</taxon>
        <taxon>Agaricomycotina</taxon>
        <taxon>Agaricomycetes</taxon>
        <taxon>Agaricomycetidae</taxon>
        <taxon>Jaapiales</taxon>
        <taxon>Jaapiaceae</taxon>
        <taxon>Jaapia</taxon>
    </lineage>
</organism>
<dbReference type="InParanoid" id="A0A067QHF7"/>
<dbReference type="InterPro" id="IPR036291">
    <property type="entry name" value="NAD(P)-bd_dom_sf"/>
</dbReference>
<evidence type="ECO:0000256" key="1">
    <source>
        <dbReference type="ARBA" id="ARBA00022857"/>
    </source>
</evidence>
<evidence type="ECO:0000256" key="2">
    <source>
        <dbReference type="ARBA" id="ARBA00023002"/>
    </source>
</evidence>
<evidence type="ECO:0000259" key="3">
    <source>
        <dbReference type="SMART" id="SM00829"/>
    </source>
</evidence>
<feature type="domain" description="Enoyl reductase (ER)" evidence="3">
    <location>
        <begin position="14"/>
        <end position="335"/>
    </location>
</feature>
<evidence type="ECO:0000313" key="5">
    <source>
        <dbReference type="Proteomes" id="UP000027265"/>
    </source>
</evidence>
<protein>
    <recommendedName>
        <fullName evidence="3">Enoyl reductase (ER) domain-containing protein</fullName>
    </recommendedName>
</protein>
<dbReference type="OrthoDB" id="203908at2759"/>
<dbReference type="CDD" id="cd05276">
    <property type="entry name" value="p53_inducible_oxidoreductase"/>
    <property type="match status" value="1"/>
</dbReference>
<reference evidence="5" key="1">
    <citation type="journal article" date="2014" name="Proc. Natl. Acad. Sci. U.S.A.">
        <title>Extensive sampling of basidiomycete genomes demonstrates inadequacy of the white-rot/brown-rot paradigm for wood decay fungi.</title>
        <authorList>
            <person name="Riley R."/>
            <person name="Salamov A.A."/>
            <person name="Brown D.W."/>
            <person name="Nagy L.G."/>
            <person name="Floudas D."/>
            <person name="Held B.W."/>
            <person name="Levasseur A."/>
            <person name="Lombard V."/>
            <person name="Morin E."/>
            <person name="Otillar R."/>
            <person name="Lindquist E.A."/>
            <person name="Sun H."/>
            <person name="LaButti K.M."/>
            <person name="Schmutz J."/>
            <person name="Jabbour D."/>
            <person name="Luo H."/>
            <person name="Baker S.E."/>
            <person name="Pisabarro A.G."/>
            <person name="Walton J.D."/>
            <person name="Blanchette R.A."/>
            <person name="Henrissat B."/>
            <person name="Martin F."/>
            <person name="Cullen D."/>
            <person name="Hibbett D.S."/>
            <person name="Grigoriev I.V."/>
        </authorList>
    </citation>
    <scope>NUCLEOTIDE SEQUENCE [LARGE SCALE GENOMIC DNA]</scope>
    <source>
        <strain evidence="5">MUCL 33604</strain>
    </source>
</reference>
<name>A0A067QHF7_9AGAM</name>
<evidence type="ECO:0000313" key="4">
    <source>
        <dbReference type="EMBL" id="KDQ62036.1"/>
    </source>
</evidence>
<keyword evidence="2" id="KW-0560">Oxidoreductase</keyword>
<dbReference type="Proteomes" id="UP000027265">
    <property type="component" value="Unassembled WGS sequence"/>
</dbReference>
<dbReference type="InterPro" id="IPR013154">
    <property type="entry name" value="ADH-like_N"/>
</dbReference>
<dbReference type="STRING" id="933084.A0A067QHF7"/>
<dbReference type="GO" id="GO:0016651">
    <property type="term" value="F:oxidoreductase activity, acting on NAD(P)H"/>
    <property type="evidence" value="ECO:0007669"/>
    <property type="project" value="TreeGrafter"/>
</dbReference>
<dbReference type="InterPro" id="IPR013149">
    <property type="entry name" value="ADH-like_C"/>
</dbReference>
<dbReference type="GO" id="GO:0070402">
    <property type="term" value="F:NADPH binding"/>
    <property type="evidence" value="ECO:0007669"/>
    <property type="project" value="TreeGrafter"/>
</dbReference>
<sequence length="338" mass="36618">MSQMRAVLIKDGKGPADNLYVGETDKPSVTPDSVVVKVKAFGLNRMDLYQREGRYPVPPGASTIMGVEFSGTVAKIGSQVTEWEVGDEVLGLAGGGAYAEYILLPHNMIVKKPAHLSWVEAASIPENFLTAFQALVLTADVKAGDDVMIHAGASGVGIAAIQMARSYGARHVIATASTSEKLDWLLSIPNGATHAINYKTQDFAAEVKKITDGKGVNVIIDFVGQSHWHKNIDSLAIDGRMTLLATLSGNEVNNVNLGPILYKRLKIQGSTLRSRSPQYQADLINRFKAELLCDITGSDGDGKLRTYIHKVYPWTAIRDAHKEMEANKNTGKIICEIV</sequence>
<dbReference type="SUPFAM" id="SSF50129">
    <property type="entry name" value="GroES-like"/>
    <property type="match status" value="1"/>
</dbReference>
<dbReference type="Pfam" id="PF08240">
    <property type="entry name" value="ADH_N"/>
    <property type="match status" value="1"/>
</dbReference>
<dbReference type="NCBIfam" id="TIGR02824">
    <property type="entry name" value="quinone_pig3"/>
    <property type="match status" value="1"/>
</dbReference>
<dbReference type="Gene3D" id="3.40.50.720">
    <property type="entry name" value="NAD(P)-binding Rossmann-like Domain"/>
    <property type="match status" value="1"/>
</dbReference>
<dbReference type="Gene3D" id="3.90.180.10">
    <property type="entry name" value="Medium-chain alcohol dehydrogenases, catalytic domain"/>
    <property type="match status" value="1"/>
</dbReference>
<gene>
    <name evidence="4" type="ORF">JAAARDRAFT_54076</name>
</gene>
<dbReference type="SMART" id="SM00829">
    <property type="entry name" value="PKS_ER"/>
    <property type="match status" value="1"/>
</dbReference>
<dbReference type="InterPro" id="IPR020843">
    <property type="entry name" value="ER"/>
</dbReference>
<dbReference type="HOGENOM" id="CLU_026673_3_4_1"/>
<keyword evidence="1" id="KW-0521">NADP</keyword>
<dbReference type="PANTHER" id="PTHR48106">
    <property type="entry name" value="QUINONE OXIDOREDUCTASE PIG3-RELATED"/>
    <property type="match status" value="1"/>
</dbReference>
<dbReference type="SUPFAM" id="SSF51735">
    <property type="entry name" value="NAD(P)-binding Rossmann-fold domains"/>
    <property type="match status" value="1"/>
</dbReference>
<dbReference type="Pfam" id="PF00107">
    <property type="entry name" value="ADH_zinc_N"/>
    <property type="match status" value="1"/>
</dbReference>
<dbReference type="AlphaFoldDB" id="A0A067QHF7"/>
<dbReference type="EMBL" id="KL197711">
    <property type="protein sequence ID" value="KDQ62036.1"/>
    <property type="molecule type" value="Genomic_DNA"/>
</dbReference>
<proteinExistence type="predicted"/>
<dbReference type="PANTHER" id="PTHR48106:SF18">
    <property type="entry name" value="QUINONE OXIDOREDUCTASE PIG3"/>
    <property type="match status" value="1"/>
</dbReference>
<accession>A0A067QHF7</accession>
<dbReference type="InterPro" id="IPR011032">
    <property type="entry name" value="GroES-like_sf"/>
</dbReference>
<keyword evidence="5" id="KW-1185">Reference proteome</keyword>